<dbReference type="EMBL" id="JAADJG010000894">
    <property type="protein sequence ID" value="KAF4434640.1"/>
    <property type="molecule type" value="Genomic_DNA"/>
</dbReference>
<evidence type="ECO:0000256" key="1">
    <source>
        <dbReference type="SAM" id="MobiDB-lite"/>
    </source>
</evidence>
<dbReference type="AlphaFoldDB" id="A0A8H4NGZ6"/>
<sequence length="188" mass="21518">MPKLSLTNNEAATDERAESSPAPYSPLPPPGHQILAMNRQAAGQSLVQGMESLNLEGQHLHQPQGLSLNQGATGKPPVRDMAHLTLREQQAHQPQRRNSAPDATKIPMATAQDVKRVRATFEKKAIRLGRKYTQNDIDDMLERWRNHKKQKKGRRNIETMFAEAARVEGERRRRRKRAWRCACKRRDF</sequence>
<protein>
    <submittedName>
        <fullName evidence="2">Uncharacterized protein</fullName>
    </submittedName>
</protein>
<proteinExistence type="predicted"/>
<keyword evidence="3" id="KW-1185">Reference proteome</keyword>
<gene>
    <name evidence="2" type="ORF">F53441_13657</name>
</gene>
<evidence type="ECO:0000313" key="3">
    <source>
        <dbReference type="Proteomes" id="UP000605986"/>
    </source>
</evidence>
<dbReference type="Proteomes" id="UP000605986">
    <property type="component" value="Unassembled WGS sequence"/>
</dbReference>
<comment type="caution">
    <text evidence="2">The sequence shown here is derived from an EMBL/GenBank/DDBJ whole genome shotgun (WGS) entry which is preliminary data.</text>
</comment>
<feature type="region of interest" description="Disordered" evidence="1">
    <location>
        <begin position="1"/>
        <end position="33"/>
    </location>
</feature>
<organism evidence="2 3">
    <name type="scientific">Fusarium austroafricanum</name>
    <dbReference type="NCBI Taxonomy" id="2364996"/>
    <lineage>
        <taxon>Eukaryota</taxon>
        <taxon>Fungi</taxon>
        <taxon>Dikarya</taxon>
        <taxon>Ascomycota</taxon>
        <taxon>Pezizomycotina</taxon>
        <taxon>Sordariomycetes</taxon>
        <taxon>Hypocreomycetidae</taxon>
        <taxon>Hypocreales</taxon>
        <taxon>Nectriaceae</taxon>
        <taxon>Fusarium</taxon>
        <taxon>Fusarium concolor species complex</taxon>
    </lineage>
</organism>
<reference evidence="2" key="1">
    <citation type="submission" date="2020-01" db="EMBL/GenBank/DDBJ databases">
        <title>Identification and distribution of gene clusters putatively required for synthesis of sphingolipid metabolism inhibitors in phylogenetically diverse species of the filamentous fungus Fusarium.</title>
        <authorList>
            <person name="Kim H.-S."/>
            <person name="Busman M."/>
            <person name="Brown D.W."/>
            <person name="Divon H."/>
            <person name="Uhlig S."/>
            <person name="Proctor R.H."/>
        </authorList>
    </citation>
    <scope>NUCLEOTIDE SEQUENCE</scope>
    <source>
        <strain evidence="2">NRRL 53441</strain>
    </source>
</reference>
<evidence type="ECO:0000313" key="2">
    <source>
        <dbReference type="EMBL" id="KAF4434640.1"/>
    </source>
</evidence>
<feature type="compositionally biased region" description="Polar residues" evidence="1">
    <location>
        <begin position="1"/>
        <end position="11"/>
    </location>
</feature>
<accession>A0A8H4NGZ6</accession>
<name>A0A8H4NGZ6_9HYPO</name>